<dbReference type="PROSITE" id="PS50865">
    <property type="entry name" value="ZF_MYND_2"/>
    <property type="match status" value="1"/>
</dbReference>
<name>A0A2J6RXI4_HYAVF</name>
<evidence type="ECO:0000256" key="4">
    <source>
        <dbReference type="PROSITE-ProRule" id="PRU00134"/>
    </source>
</evidence>
<dbReference type="AlphaFoldDB" id="A0A2J6RXI4"/>
<evidence type="ECO:0000256" key="2">
    <source>
        <dbReference type="ARBA" id="ARBA00022771"/>
    </source>
</evidence>
<dbReference type="Proteomes" id="UP000235786">
    <property type="component" value="Unassembled WGS sequence"/>
</dbReference>
<evidence type="ECO:0000259" key="5">
    <source>
        <dbReference type="PROSITE" id="PS50865"/>
    </source>
</evidence>
<dbReference type="Gene3D" id="6.10.140.2220">
    <property type="match status" value="1"/>
</dbReference>
<gene>
    <name evidence="6" type="ORF">L207DRAFT_631355</name>
</gene>
<dbReference type="InterPro" id="IPR002893">
    <property type="entry name" value="Znf_MYND"/>
</dbReference>
<dbReference type="OrthoDB" id="341421at2759"/>
<keyword evidence="7" id="KW-1185">Reference proteome</keyword>
<reference evidence="6 7" key="1">
    <citation type="submission" date="2016-04" db="EMBL/GenBank/DDBJ databases">
        <title>A degradative enzymes factory behind the ericoid mycorrhizal symbiosis.</title>
        <authorList>
            <consortium name="DOE Joint Genome Institute"/>
            <person name="Martino E."/>
            <person name="Morin E."/>
            <person name="Grelet G."/>
            <person name="Kuo A."/>
            <person name="Kohler A."/>
            <person name="Daghino S."/>
            <person name="Barry K."/>
            <person name="Choi C."/>
            <person name="Cichocki N."/>
            <person name="Clum A."/>
            <person name="Copeland A."/>
            <person name="Hainaut M."/>
            <person name="Haridas S."/>
            <person name="Labutti K."/>
            <person name="Lindquist E."/>
            <person name="Lipzen A."/>
            <person name="Khouja H.-R."/>
            <person name="Murat C."/>
            <person name="Ohm R."/>
            <person name="Olson A."/>
            <person name="Spatafora J."/>
            <person name="Veneault-Fourrey C."/>
            <person name="Henrissat B."/>
            <person name="Grigoriev I."/>
            <person name="Martin F."/>
            <person name="Perotto S."/>
        </authorList>
    </citation>
    <scope>NUCLEOTIDE SEQUENCE [LARGE SCALE GENOMIC DNA]</scope>
    <source>
        <strain evidence="6 7">F</strain>
    </source>
</reference>
<protein>
    <recommendedName>
        <fullName evidence="5">MYND-type domain-containing protein</fullName>
    </recommendedName>
</protein>
<keyword evidence="2 4" id="KW-0863">Zinc-finger</keyword>
<keyword evidence="3" id="KW-0862">Zinc</keyword>
<dbReference type="Pfam" id="PF01753">
    <property type="entry name" value="zf-MYND"/>
    <property type="match status" value="1"/>
</dbReference>
<sequence>MGCRGERFFEGDHDLDEASEISEDAGIELYHYELDEPDAKHPMGGKGLEATRSRLNNGILNGLFETYLTQAEKKFFYGRELRLVHTAVLAMRVGATIEPKYMEMLRAAYKKIKVAPKYSWPLSDTGFRGPMKEQFEISLKHYKNYGTPYDFFAPRCKGPGCDKANDELKEEAKLQKCGKCKEISYCSRECQKAHWSKHRKECKTPEQRKAEEEARWAGRSFIGLNV</sequence>
<evidence type="ECO:0000256" key="3">
    <source>
        <dbReference type="ARBA" id="ARBA00022833"/>
    </source>
</evidence>
<organism evidence="6 7">
    <name type="scientific">Hyaloscypha variabilis (strain UAMH 11265 / GT02V1 / F)</name>
    <name type="common">Meliniomyces variabilis</name>
    <dbReference type="NCBI Taxonomy" id="1149755"/>
    <lineage>
        <taxon>Eukaryota</taxon>
        <taxon>Fungi</taxon>
        <taxon>Dikarya</taxon>
        <taxon>Ascomycota</taxon>
        <taxon>Pezizomycotina</taxon>
        <taxon>Leotiomycetes</taxon>
        <taxon>Helotiales</taxon>
        <taxon>Hyaloscyphaceae</taxon>
        <taxon>Hyaloscypha</taxon>
        <taxon>Hyaloscypha variabilis</taxon>
    </lineage>
</organism>
<proteinExistence type="predicted"/>
<evidence type="ECO:0000256" key="1">
    <source>
        <dbReference type="ARBA" id="ARBA00022723"/>
    </source>
</evidence>
<evidence type="ECO:0000313" key="6">
    <source>
        <dbReference type="EMBL" id="PMD43220.1"/>
    </source>
</evidence>
<dbReference type="GO" id="GO:0008270">
    <property type="term" value="F:zinc ion binding"/>
    <property type="evidence" value="ECO:0007669"/>
    <property type="project" value="UniProtKB-KW"/>
</dbReference>
<accession>A0A2J6RXI4</accession>
<feature type="domain" description="MYND-type" evidence="5">
    <location>
        <begin position="161"/>
        <end position="202"/>
    </location>
</feature>
<dbReference type="SUPFAM" id="SSF144232">
    <property type="entry name" value="HIT/MYND zinc finger-like"/>
    <property type="match status" value="1"/>
</dbReference>
<dbReference type="EMBL" id="KZ613942">
    <property type="protein sequence ID" value="PMD43220.1"/>
    <property type="molecule type" value="Genomic_DNA"/>
</dbReference>
<keyword evidence="1" id="KW-0479">Metal-binding</keyword>
<evidence type="ECO:0000313" key="7">
    <source>
        <dbReference type="Proteomes" id="UP000235786"/>
    </source>
</evidence>